<name>A0A8D8QZN8_9HEMI</name>
<dbReference type="EMBL" id="HBUF01117847">
    <property type="protein sequence ID" value="CAG6641540.1"/>
    <property type="molecule type" value="Transcribed_RNA"/>
</dbReference>
<dbReference type="EMBL" id="HBUF01117845">
    <property type="protein sequence ID" value="CAG6641534.1"/>
    <property type="molecule type" value="Transcribed_RNA"/>
</dbReference>
<dbReference type="EMBL" id="HBUF01117843">
    <property type="protein sequence ID" value="CAG6641528.1"/>
    <property type="molecule type" value="Transcribed_RNA"/>
</dbReference>
<sequence>MVTQQRNLFIVLSTFLLAVNFGSILTSTFTHMSYRDNVAVCIAREVDLPLDDVTQAVSNFDFDNFNEHRECSCVVKGCFDKYFEQNVYNSSTGKKALLHDCTCNGIADFYKKDNVVLNCDEITQLIIDRQYQQVGSAYNSSLANVNISTKIFDVPFLCATKLDKLLGLRDEGSDDPLRHALHHGSLHMNTGCSFFHMLPLAAMNVRIKFYAPYPEIIEGMFNFMEKYVKKQRQVWNREVEMQGV</sequence>
<dbReference type="EMBL" id="HBUF01117844">
    <property type="protein sequence ID" value="CAG6641531.1"/>
    <property type="molecule type" value="Transcribed_RNA"/>
</dbReference>
<organism evidence="1">
    <name type="scientific">Cacopsylla melanoneura</name>
    <dbReference type="NCBI Taxonomy" id="428564"/>
    <lineage>
        <taxon>Eukaryota</taxon>
        <taxon>Metazoa</taxon>
        <taxon>Ecdysozoa</taxon>
        <taxon>Arthropoda</taxon>
        <taxon>Hexapoda</taxon>
        <taxon>Insecta</taxon>
        <taxon>Pterygota</taxon>
        <taxon>Neoptera</taxon>
        <taxon>Paraneoptera</taxon>
        <taxon>Hemiptera</taxon>
        <taxon>Sternorrhyncha</taxon>
        <taxon>Psylloidea</taxon>
        <taxon>Psyllidae</taxon>
        <taxon>Psyllinae</taxon>
        <taxon>Cacopsylla</taxon>
    </lineage>
</organism>
<proteinExistence type="predicted"/>
<dbReference type="AlphaFoldDB" id="A0A8D8QZN8"/>
<evidence type="ECO:0000313" key="1">
    <source>
        <dbReference type="EMBL" id="CAG6641528.1"/>
    </source>
</evidence>
<protein>
    <submittedName>
        <fullName evidence="1">Uncharacterized protein</fullName>
    </submittedName>
</protein>
<accession>A0A8D8QZN8</accession>
<dbReference type="EMBL" id="HBUF01117842">
    <property type="protein sequence ID" value="CAG6641525.1"/>
    <property type="molecule type" value="Transcribed_RNA"/>
</dbReference>
<dbReference type="EMBL" id="HBUF01117846">
    <property type="protein sequence ID" value="CAG6641537.1"/>
    <property type="molecule type" value="Transcribed_RNA"/>
</dbReference>
<reference evidence="1" key="1">
    <citation type="submission" date="2021-05" db="EMBL/GenBank/DDBJ databases">
        <authorList>
            <person name="Alioto T."/>
            <person name="Alioto T."/>
            <person name="Gomez Garrido J."/>
        </authorList>
    </citation>
    <scope>NUCLEOTIDE SEQUENCE</scope>
</reference>